<feature type="binding site" evidence="13">
    <location>
        <position position="219"/>
    </location>
    <ligand>
        <name>Mg(2+)</name>
        <dbReference type="ChEBI" id="CHEBI:18420"/>
    </ligand>
</feature>
<dbReference type="GO" id="GO:0009276">
    <property type="term" value="C:Gram-negative-bacterium-type cell wall"/>
    <property type="evidence" value="ECO:0007669"/>
    <property type="project" value="InterPro"/>
</dbReference>
<dbReference type="InterPro" id="IPR012750">
    <property type="entry name" value="ECA_WecA-rel"/>
</dbReference>
<reference evidence="14 15" key="1">
    <citation type="submission" date="2016-11" db="EMBL/GenBank/DDBJ databases">
        <authorList>
            <person name="Jaros S."/>
            <person name="Januszkiewicz K."/>
            <person name="Wedrychowicz H."/>
        </authorList>
    </citation>
    <scope>NUCLEOTIDE SEQUENCE [LARGE SCALE GENOMIC DNA]</scope>
    <source>
        <strain evidence="14 15">DSM 16917</strain>
    </source>
</reference>
<keyword evidence="11 12" id="KW-0464">Manganese</keyword>
<feature type="transmembrane region" description="Helical" evidence="12">
    <location>
        <begin position="215"/>
        <end position="234"/>
    </location>
</feature>
<keyword evidence="8 12" id="KW-0448">Lipopolysaccharide biosynthesis</keyword>
<keyword evidence="15" id="KW-1185">Reference proteome</keyword>
<dbReference type="GO" id="GO:0016757">
    <property type="term" value="F:glycosyltransferase activity"/>
    <property type="evidence" value="ECO:0007669"/>
    <property type="project" value="UniProtKB-KW"/>
</dbReference>
<evidence type="ECO:0000256" key="5">
    <source>
        <dbReference type="ARBA" id="ARBA00022679"/>
    </source>
</evidence>
<evidence type="ECO:0000256" key="7">
    <source>
        <dbReference type="ARBA" id="ARBA00022842"/>
    </source>
</evidence>
<dbReference type="PANTHER" id="PTHR22926:SF3">
    <property type="entry name" value="UNDECAPRENYL-PHOSPHATE ALPHA-N-ACETYLGLUCOSAMINYL 1-PHOSPHATE TRANSFERASE"/>
    <property type="match status" value="1"/>
</dbReference>
<dbReference type="GO" id="GO:0005886">
    <property type="term" value="C:plasma membrane"/>
    <property type="evidence" value="ECO:0007669"/>
    <property type="project" value="UniProtKB-SubCell"/>
</dbReference>
<keyword evidence="3 12" id="KW-0997">Cell inner membrane</keyword>
<keyword evidence="7 12" id="KW-0460">Magnesium</keyword>
<keyword evidence="2 12" id="KW-1003">Cell membrane</keyword>
<dbReference type="RefSeq" id="WP_067656754.1">
    <property type="nucleotide sequence ID" value="NZ_FQXG01000004.1"/>
</dbReference>
<evidence type="ECO:0000256" key="10">
    <source>
        <dbReference type="ARBA" id="ARBA00023136"/>
    </source>
</evidence>
<dbReference type="GO" id="GO:0044038">
    <property type="term" value="P:cell wall macromolecule biosynthetic process"/>
    <property type="evidence" value="ECO:0007669"/>
    <property type="project" value="TreeGrafter"/>
</dbReference>
<dbReference type="EMBL" id="FQXG01000004">
    <property type="protein sequence ID" value="SHH75731.1"/>
    <property type="molecule type" value="Genomic_DNA"/>
</dbReference>
<evidence type="ECO:0000256" key="13">
    <source>
        <dbReference type="PIRSR" id="PIRSR600715-1"/>
    </source>
</evidence>
<dbReference type="AlphaFoldDB" id="A0A1M5VKH0"/>
<keyword evidence="13" id="KW-0479">Metal-binding</keyword>
<organism evidence="14 15">
    <name type="scientific">Ferrimonas marina</name>
    <dbReference type="NCBI Taxonomy" id="299255"/>
    <lineage>
        <taxon>Bacteria</taxon>
        <taxon>Pseudomonadati</taxon>
        <taxon>Pseudomonadota</taxon>
        <taxon>Gammaproteobacteria</taxon>
        <taxon>Alteromonadales</taxon>
        <taxon>Ferrimonadaceae</taxon>
        <taxon>Ferrimonas</taxon>
    </lineage>
</organism>
<evidence type="ECO:0000256" key="2">
    <source>
        <dbReference type="ARBA" id="ARBA00022475"/>
    </source>
</evidence>
<evidence type="ECO:0000256" key="1">
    <source>
        <dbReference type="ARBA" id="ARBA00004651"/>
    </source>
</evidence>
<feature type="transmembrane region" description="Helical" evidence="12">
    <location>
        <begin position="137"/>
        <end position="155"/>
    </location>
</feature>
<keyword evidence="4 12" id="KW-0328">Glycosyltransferase</keyword>
<keyword evidence="10 12" id="KW-0472">Membrane</keyword>
<feature type="transmembrane region" description="Helical" evidence="12">
    <location>
        <begin position="6"/>
        <end position="26"/>
    </location>
</feature>
<evidence type="ECO:0000256" key="9">
    <source>
        <dbReference type="ARBA" id="ARBA00022989"/>
    </source>
</evidence>
<evidence type="ECO:0000256" key="12">
    <source>
        <dbReference type="HAMAP-Rule" id="MF_02030"/>
    </source>
</evidence>
<dbReference type="GO" id="GO:0000287">
    <property type="term" value="F:magnesium ion binding"/>
    <property type="evidence" value="ECO:0007669"/>
    <property type="project" value="InterPro"/>
</dbReference>
<dbReference type="HAMAP" id="MF_02030">
    <property type="entry name" value="WecA_Gammaproteo"/>
    <property type="match status" value="1"/>
</dbReference>
<feature type="transmembrane region" description="Helical" evidence="12">
    <location>
        <begin position="296"/>
        <end position="316"/>
    </location>
</feature>
<comment type="pathway">
    <text evidence="12">Bacterial outer membrane biogenesis; LPS O-antigen biosynthesis.</text>
</comment>
<dbReference type="GO" id="GO:0030145">
    <property type="term" value="F:manganese ion binding"/>
    <property type="evidence" value="ECO:0007669"/>
    <property type="project" value="InterPro"/>
</dbReference>
<sequence length="356" mass="39286">MDNFIYVGVLPTLCAFALSCFFIRAGKPLAVRYGLVDHPGGRKTHQGAVPLVGGIAIFFSAMSSLLLFAPDSIELRLYLMASVMMLFIGVLDDRYNLKVSYRLFSQTLASAMMVFGAGLYLGQLGDLVSLGQVDTGWFGPTLTIIAVIGAINAFNMVDGIDGLAGALSLIAFGAIAFMMDLTGNPWSLMALIYIGGIAAYLMFNYSWSRLRLKKIFMGDAGAMVIGFSVVWLLVVGSQGTEPSFRPVTALWIIAFPLMDMVSIMYRRIRQGKSPFLADRQHLHHIFLRMGFTQKQALLIISFGAMVLASIGIIGELMEISEWIMLLMFLAIFAAYCWGIQHAWQLASWHRRMRGIN</sequence>
<protein>
    <recommendedName>
        <fullName evidence="12">Undecaprenyl-phosphate alpha-N-acetylglucosaminyl 1-phosphate transferase</fullName>
        <ecNumber evidence="12">2.7.8.33</ecNumber>
    </recommendedName>
    <alternativeName>
        <fullName evidence="12">UDP-GlcNAc:undecaprenyl-phosphate GlcNAc-1-phosphate transferase</fullName>
    </alternativeName>
    <alternativeName>
        <fullName evidence="12">Undecaprenyl-phosphate GlcNAc-1-phosphate transferase</fullName>
    </alternativeName>
</protein>
<dbReference type="NCBIfam" id="TIGR02380">
    <property type="entry name" value="ECA_wecA"/>
    <property type="match status" value="1"/>
</dbReference>
<name>A0A1M5VKH0_9GAMM</name>
<keyword evidence="9 12" id="KW-1133">Transmembrane helix</keyword>
<feature type="transmembrane region" description="Helical" evidence="12">
    <location>
        <begin position="322"/>
        <end position="343"/>
    </location>
</feature>
<dbReference type="GO" id="GO:0036380">
    <property type="term" value="F:UDP-N-acetylglucosamine-undecaprenyl-phosphate N-acetylglucosaminephosphotransferase activity"/>
    <property type="evidence" value="ECO:0007669"/>
    <property type="project" value="UniProtKB-UniRule"/>
</dbReference>
<feature type="transmembrane region" description="Helical" evidence="12">
    <location>
        <begin position="246"/>
        <end position="265"/>
    </location>
</feature>
<feature type="binding site" evidence="13">
    <location>
        <position position="155"/>
    </location>
    <ligand>
        <name>Mg(2+)</name>
        <dbReference type="ChEBI" id="CHEBI:18420"/>
    </ligand>
</feature>
<gene>
    <name evidence="12" type="primary">wecA</name>
    <name evidence="14" type="ORF">SAMN02745129_2828</name>
</gene>
<dbReference type="GO" id="GO:0071555">
    <property type="term" value="P:cell wall organization"/>
    <property type="evidence" value="ECO:0007669"/>
    <property type="project" value="TreeGrafter"/>
</dbReference>
<comment type="cofactor">
    <cofactor evidence="12">
        <name>Mn(2+)</name>
        <dbReference type="ChEBI" id="CHEBI:29035"/>
    </cofactor>
</comment>
<comment type="function">
    <text evidence="12">Catalyzes the transfer of the GlcNAc-1-phosphate moiety from UDP-GlcNAc onto the carrier lipid undecaprenyl phosphate (C55-P), yielding GlcNAc-pyrophosphoryl-undecaprenyl (GlcNAc-PP-C55).</text>
</comment>
<comment type="similarity">
    <text evidence="12">Belongs to the glycosyltransferase 4 family. WecA subfamily.</text>
</comment>
<evidence type="ECO:0000256" key="3">
    <source>
        <dbReference type="ARBA" id="ARBA00022519"/>
    </source>
</evidence>
<feature type="transmembrane region" description="Helical" evidence="12">
    <location>
        <begin position="75"/>
        <end position="91"/>
    </location>
</feature>
<evidence type="ECO:0000256" key="11">
    <source>
        <dbReference type="ARBA" id="ARBA00023211"/>
    </source>
</evidence>
<dbReference type="STRING" id="299255.SAMN02745129_2828"/>
<proteinExistence type="inferred from homology"/>
<dbReference type="CDD" id="cd06853">
    <property type="entry name" value="GT_WecA_like"/>
    <property type="match status" value="1"/>
</dbReference>
<feature type="transmembrane region" description="Helical" evidence="12">
    <location>
        <begin position="185"/>
        <end position="203"/>
    </location>
</feature>
<comment type="cofactor">
    <cofactor evidence="12 13">
        <name>Mg(2+)</name>
        <dbReference type="ChEBI" id="CHEBI:18420"/>
    </cofactor>
</comment>
<dbReference type="InterPro" id="IPR000715">
    <property type="entry name" value="Glycosyl_transferase_4"/>
</dbReference>
<keyword evidence="6 12" id="KW-0812">Transmembrane</keyword>
<feature type="transmembrane region" description="Helical" evidence="12">
    <location>
        <begin position="47"/>
        <end position="69"/>
    </location>
</feature>
<feature type="transmembrane region" description="Helical" evidence="12">
    <location>
        <begin position="103"/>
        <end position="125"/>
    </location>
</feature>
<evidence type="ECO:0000256" key="8">
    <source>
        <dbReference type="ARBA" id="ARBA00022985"/>
    </source>
</evidence>
<evidence type="ECO:0000256" key="4">
    <source>
        <dbReference type="ARBA" id="ARBA00022676"/>
    </source>
</evidence>
<dbReference type="UniPathway" id="UPA00281"/>
<feature type="transmembrane region" description="Helical" evidence="12">
    <location>
        <begin position="162"/>
        <end position="179"/>
    </location>
</feature>
<evidence type="ECO:0000313" key="15">
    <source>
        <dbReference type="Proteomes" id="UP000184268"/>
    </source>
</evidence>
<evidence type="ECO:0000313" key="14">
    <source>
        <dbReference type="EMBL" id="SHH75731.1"/>
    </source>
</evidence>
<accession>A0A1M5VKH0</accession>
<evidence type="ECO:0000256" key="6">
    <source>
        <dbReference type="ARBA" id="ARBA00022692"/>
    </source>
</evidence>
<dbReference type="PANTHER" id="PTHR22926">
    <property type="entry name" value="PHOSPHO-N-ACETYLMURAMOYL-PENTAPEPTIDE-TRANSFERASE"/>
    <property type="match status" value="1"/>
</dbReference>
<dbReference type="Proteomes" id="UP000184268">
    <property type="component" value="Unassembled WGS sequence"/>
</dbReference>
<dbReference type="OrthoDB" id="9783652at2"/>
<dbReference type="EC" id="2.7.8.33" evidence="12"/>
<keyword evidence="5 12" id="KW-0808">Transferase</keyword>
<comment type="catalytic activity">
    <reaction evidence="12">
        <text>di-trans,octa-cis-undecaprenyl phosphate + UDP-N-acetyl-alpha-D-glucosamine = N-acetyl-alpha-D-glucosaminyl-di-trans,octa-cis-undecaprenyl diphosphate + UMP</text>
        <dbReference type="Rhea" id="RHEA:28090"/>
        <dbReference type="ChEBI" id="CHEBI:57705"/>
        <dbReference type="ChEBI" id="CHEBI:57865"/>
        <dbReference type="ChEBI" id="CHEBI:60392"/>
        <dbReference type="ChEBI" id="CHEBI:62959"/>
        <dbReference type="EC" id="2.7.8.33"/>
    </reaction>
</comment>
<dbReference type="GO" id="GO:0009243">
    <property type="term" value="P:O antigen biosynthetic process"/>
    <property type="evidence" value="ECO:0007669"/>
    <property type="project" value="UniProtKB-UniRule"/>
</dbReference>
<comment type="subcellular location">
    <subcellularLocation>
        <location evidence="12">Cell inner membrane</location>
        <topology evidence="12">Multi-pass membrane protein</topology>
    </subcellularLocation>
    <subcellularLocation>
        <location evidence="1">Cell membrane</location>
        <topology evidence="1">Multi-pass membrane protein</topology>
    </subcellularLocation>
</comment>
<dbReference type="Pfam" id="PF00953">
    <property type="entry name" value="Glycos_transf_4"/>
    <property type="match status" value="1"/>
</dbReference>